<dbReference type="RefSeq" id="XP_040718425.1">
    <property type="nucleotide sequence ID" value="XM_040855613.1"/>
</dbReference>
<dbReference type="OrthoDB" id="3223416at2759"/>
<sequence length="173" mass="18836">MVYLTSYSGICLAALLITAQAQEHLNITALTGRDNISVLECWQFVNPFIMLTTPGRIGTQSLQLPSPANASYDIIPSHFDGVLHNAPRRQFVWWISGQVHFTLPNATDEAWIYGGKNGLIFAEDTADVSEWGHGTAFPSDEETVALTMPTVDGVVPEHTVLHNGACGPQELSD</sequence>
<reference evidence="2 3" key="1">
    <citation type="submission" date="2016-07" db="EMBL/GenBank/DDBJ databases">
        <title>Pervasive Adenine N6-methylation of Active Genes in Fungi.</title>
        <authorList>
            <consortium name="DOE Joint Genome Institute"/>
            <person name="Mondo S.J."/>
            <person name="Dannebaum R.O."/>
            <person name="Kuo R.C."/>
            <person name="Labutti K."/>
            <person name="Haridas S."/>
            <person name="Kuo A."/>
            <person name="Salamov A."/>
            <person name="Ahrendt S.R."/>
            <person name="Lipzen A."/>
            <person name="Sullivan W."/>
            <person name="Andreopoulos W.B."/>
            <person name="Clum A."/>
            <person name="Lindquist E."/>
            <person name="Daum C."/>
            <person name="Ramamoorthy G.K."/>
            <person name="Gryganskyi A."/>
            <person name="Culley D."/>
            <person name="Magnuson J.K."/>
            <person name="James T.Y."/>
            <person name="O'Malley M.A."/>
            <person name="Stajich J.E."/>
            <person name="Spatafora J.W."/>
            <person name="Visel A."/>
            <person name="Grigoriev I.V."/>
        </authorList>
    </citation>
    <scope>NUCLEOTIDE SEQUENCE [LARGE SCALE GENOMIC DNA]</scope>
    <source>
        <strain evidence="2 3">CBS 129021</strain>
    </source>
</reference>
<dbReference type="Proteomes" id="UP000193689">
    <property type="component" value="Unassembled WGS sequence"/>
</dbReference>
<evidence type="ECO:0008006" key="4">
    <source>
        <dbReference type="Google" id="ProtNLM"/>
    </source>
</evidence>
<organism evidence="2 3">
    <name type="scientific">Pseudomassariella vexata</name>
    <dbReference type="NCBI Taxonomy" id="1141098"/>
    <lineage>
        <taxon>Eukaryota</taxon>
        <taxon>Fungi</taxon>
        <taxon>Dikarya</taxon>
        <taxon>Ascomycota</taxon>
        <taxon>Pezizomycotina</taxon>
        <taxon>Sordariomycetes</taxon>
        <taxon>Xylariomycetidae</taxon>
        <taxon>Amphisphaeriales</taxon>
        <taxon>Pseudomassariaceae</taxon>
        <taxon>Pseudomassariella</taxon>
    </lineage>
</organism>
<name>A0A1Y2E8A8_9PEZI</name>
<dbReference type="InParanoid" id="A0A1Y2E8A8"/>
<dbReference type="AlphaFoldDB" id="A0A1Y2E8A8"/>
<evidence type="ECO:0000313" key="2">
    <source>
        <dbReference type="EMBL" id="ORY67801.1"/>
    </source>
</evidence>
<dbReference type="EMBL" id="MCFJ01000004">
    <property type="protein sequence ID" value="ORY67801.1"/>
    <property type="molecule type" value="Genomic_DNA"/>
</dbReference>
<protein>
    <recommendedName>
        <fullName evidence="4">Small secreted protein</fullName>
    </recommendedName>
</protein>
<comment type="caution">
    <text evidence="2">The sequence shown here is derived from an EMBL/GenBank/DDBJ whole genome shotgun (WGS) entry which is preliminary data.</text>
</comment>
<keyword evidence="1" id="KW-0732">Signal</keyword>
<gene>
    <name evidence="2" type="ORF">BCR38DRAFT_338379</name>
</gene>
<evidence type="ECO:0000313" key="3">
    <source>
        <dbReference type="Proteomes" id="UP000193689"/>
    </source>
</evidence>
<feature type="signal peptide" evidence="1">
    <location>
        <begin position="1"/>
        <end position="21"/>
    </location>
</feature>
<dbReference type="GeneID" id="63771825"/>
<keyword evidence="3" id="KW-1185">Reference proteome</keyword>
<evidence type="ECO:0000256" key="1">
    <source>
        <dbReference type="SAM" id="SignalP"/>
    </source>
</evidence>
<feature type="chain" id="PRO_5013028227" description="Small secreted protein" evidence="1">
    <location>
        <begin position="22"/>
        <end position="173"/>
    </location>
</feature>
<proteinExistence type="predicted"/>
<accession>A0A1Y2E8A8</accession>